<sequence length="93" mass="10413">MAYNGKQRAFLVDTLALVRKLEKEGFESKHAEAITDAVTQVLSDSLENVAQLYVSNGEMQKIQMSIEADISKFKSQVNSSQVLAGFFFCKNEF</sequence>
<keyword evidence="5" id="KW-0175">Coiled coil</keyword>
<dbReference type="Proteomes" id="UP001177140">
    <property type="component" value="Unassembled WGS sequence"/>
</dbReference>
<dbReference type="EMBL" id="JAJJMA010052004">
    <property type="protein sequence ID" value="MCL7026053.1"/>
    <property type="molecule type" value="Genomic_DNA"/>
</dbReference>
<evidence type="ECO:0000313" key="8">
    <source>
        <dbReference type="EMBL" id="MCL7026053.1"/>
    </source>
</evidence>
<comment type="subcellular location">
    <subcellularLocation>
        <location evidence="2">Membrane</location>
    </subcellularLocation>
    <subcellularLocation>
        <location evidence="1">Mitochondrion</location>
    </subcellularLocation>
</comment>
<evidence type="ECO:0000256" key="5">
    <source>
        <dbReference type="ARBA" id="ARBA00023054"/>
    </source>
</evidence>
<reference evidence="8" key="1">
    <citation type="submission" date="2022-03" db="EMBL/GenBank/DDBJ databases">
        <title>A functionally conserved STORR gene fusion in Papaver species that diverged 16.8 million years ago.</title>
        <authorList>
            <person name="Catania T."/>
        </authorList>
    </citation>
    <scope>NUCLEOTIDE SEQUENCE</scope>
    <source>
        <strain evidence="8">S-191538</strain>
    </source>
</reference>
<keyword evidence="7" id="KW-0472">Membrane</keyword>
<dbReference type="Pfam" id="PF07798">
    <property type="entry name" value="CCDC90-like"/>
    <property type="match status" value="1"/>
</dbReference>
<dbReference type="GO" id="GO:0016020">
    <property type="term" value="C:membrane"/>
    <property type="evidence" value="ECO:0007669"/>
    <property type="project" value="UniProtKB-SubCell"/>
</dbReference>
<dbReference type="PANTHER" id="PTHR14360:SF1">
    <property type="entry name" value="PROTEIN FMP32, MITOCHONDRIAL"/>
    <property type="match status" value="1"/>
</dbReference>
<organism evidence="8 9">
    <name type="scientific">Papaver nudicaule</name>
    <name type="common">Iceland poppy</name>
    <dbReference type="NCBI Taxonomy" id="74823"/>
    <lineage>
        <taxon>Eukaryota</taxon>
        <taxon>Viridiplantae</taxon>
        <taxon>Streptophyta</taxon>
        <taxon>Embryophyta</taxon>
        <taxon>Tracheophyta</taxon>
        <taxon>Spermatophyta</taxon>
        <taxon>Magnoliopsida</taxon>
        <taxon>Ranunculales</taxon>
        <taxon>Papaveraceae</taxon>
        <taxon>Papaveroideae</taxon>
        <taxon>Papaver</taxon>
    </lineage>
</organism>
<dbReference type="GO" id="GO:0005739">
    <property type="term" value="C:mitochondrion"/>
    <property type="evidence" value="ECO:0007669"/>
    <property type="project" value="UniProtKB-SubCell"/>
</dbReference>
<keyword evidence="4" id="KW-1133">Transmembrane helix</keyword>
<dbReference type="Gene3D" id="1.20.5.340">
    <property type="match status" value="1"/>
</dbReference>
<keyword evidence="9" id="KW-1185">Reference proteome</keyword>
<evidence type="ECO:0000256" key="6">
    <source>
        <dbReference type="ARBA" id="ARBA00023128"/>
    </source>
</evidence>
<proteinExistence type="predicted"/>
<keyword evidence="6" id="KW-0496">Mitochondrion</keyword>
<comment type="caution">
    <text evidence="8">The sequence shown here is derived from an EMBL/GenBank/DDBJ whole genome shotgun (WGS) entry which is preliminary data.</text>
</comment>
<protein>
    <submittedName>
        <fullName evidence="8">Uncharacterized protein</fullName>
    </submittedName>
</protein>
<dbReference type="InterPro" id="IPR024461">
    <property type="entry name" value="CCDC90-like"/>
</dbReference>
<gene>
    <name evidence="8" type="ORF">MKW94_028963</name>
</gene>
<keyword evidence="3" id="KW-0812">Transmembrane</keyword>
<evidence type="ECO:0000256" key="1">
    <source>
        <dbReference type="ARBA" id="ARBA00004173"/>
    </source>
</evidence>
<evidence type="ECO:0000256" key="4">
    <source>
        <dbReference type="ARBA" id="ARBA00022989"/>
    </source>
</evidence>
<name>A0AA41S497_PAPNU</name>
<dbReference type="AlphaFoldDB" id="A0AA41S497"/>
<evidence type="ECO:0000256" key="3">
    <source>
        <dbReference type="ARBA" id="ARBA00022692"/>
    </source>
</evidence>
<accession>A0AA41S497</accession>
<evidence type="ECO:0000256" key="7">
    <source>
        <dbReference type="ARBA" id="ARBA00023136"/>
    </source>
</evidence>
<evidence type="ECO:0000313" key="9">
    <source>
        <dbReference type="Proteomes" id="UP001177140"/>
    </source>
</evidence>
<dbReference type="PANTHER" id="PTHR14360">
    <property type="entry name" value="PROTEIN FMP32, MITOCHONDRIAL"/>
    <property type="match status" value="1"/>
</dbReference>
<evidence type="ECO:0000256" key="2">
    <source>
        <dbReference type="ARBA" id="ARBA00004370"/>
    </source>
</evidence>